<accession>A0AA40X3H8</accession>
<dbReference type="AlphaFoldDB" id="A0AA40X3H8"/>
<dbReference type="Proteomes" id="UP000192722">
    <property type="component" value="Unassembled WGS sequence"/>
</dbReference>
<dbReference type="GO" id="GO:0016747">
    <property type="term" value="F:acyltransferase activity, transferring groups other than amino-acyl groups"/>
    <property type="evidence" value="ECO:0007669"/>
    <property type="project" value="InterPro"/>
</dbReference>
<dbReference type="Pfam" id="PF13508">
    <property type="entry name" value="Acetyltransf_7"/>
    <property type="match status" value="1"/>
</dbReference>
<name>A0AA40X3H8_9GAMM</name>
<dbReference type="InterPro" id="IPR016181">
    <property type="entry name" value="Acyl_CoA_acyltransferase"/>
</dbReference>
<dbReference type="EMBL" id="MRWD01000042">
    <property type="protein sequence ID" value="ORJ20112.1"/>
    <property type="molecule type" value="Genomic_DNA"/>
</dbReference>
<gene>
    <name evidence="3" type="ORF">BS639_16665</name>
    <name evidence="2" type="ORF">ITX54_15260</name>
</gene>
<dbReference type="PANTHER" id="PTHR43233:SF1">
    <property type="entry name" value="FAMILY N-ACETYLTRANSFERASE, PUTATIVE (AFU_ORTHOLOGUE AFUA_6G03350)-RELATED"/>
    <property type="match status" value="1"/>
</dbReference>
<dbReference type="EMBL" id="JADMKS010000006">
    <property type="protein sequence ID" value="MBF6638021.1"/>
    <property type="molecule type" value="Genomic_DNA"/>
</dbReference>
<dbReference type="InterPro" id="IPR053144">
    <property type="entry name" value="Acetyltransferase_Butenolide"/>
</dbReference>
<reference evidence="3" key="1">
    <citation type="submission" date="2016-12" db="EMBL/GenBank/DDBJ databases">
        <authorList>
            <person name="Le Fleche-Mateos A."/>
        </authorList>
    </citation>
    <scope>NUCLEOTIDE SEQUENCE</scope>
    <source>
        <strain evidence="3">213</strain>
    </source>
</reference>
<dbReference type="PANTHER" id="PTHR43233">
    <property type="entry name" value="FAMILY N-ACETYLTRANSFERASE, PUTATIVE (AFU_ORTHOLOGUE AFUA_6G03350)-RELATED"/>
    <property type="match status" value="1"/>
</dbReference>
<reference evidence="2" key="3">
    <citation type="submission" date="2020-11" db="EMBL/GenBank/DDBJ databases">
        <authorList>
            <person name="Lee S.D."/>
        </authorList>
    </citation>
    <scope>NUCLEOTIDE SEQUENCE</scope>
    <source>
        <strain evidence="2">SAP-2</strain>
    </source>
</reference>
<organism evidence="2 5">
    <name type="scientific">Rouxiella silvae</name>
    <dbReference type="NCBI Taxonomy" id="1646373"/>
    <lineage>
        <taxon>Bacteria</taxon>
        <taxon>Pseudomonadati</taxon>
        <taxon>Pseudomonadota</taxon>
        <taxon>Gammaproteobacteria</taxon>
        <taxon>Enterobacterales</taxon>
        <taxon>Yersiniaceae</taxon>
        <taxon>Rouxiella</taxon>
    </lineage>
</organism>
<dbReference type="Proteomes" id="UP000705283">
    <property type="component" value="Unassembled WGS sequence"/>
</dbReference>
<evidence type="ECO:0000259" key="1">
    <source>
        <dbReference type="PROSITE" id="PS51186"/>
    </source>
</evidence>
<dbReference type="CDD" id="cd04301">
    <property type="entry name" value="NAT_SF"/>
    <property type="match status" value="1"/>
</dbReference>
<dbReference type="RefSeq" id="WP_055780462.1">
    <property type="nucleotide sequence ID" value="NZ_CBCSCF010000001.1"/>
</dbReference>
<evidence type="ECO:0000313" key="2">
    <source>
        <dbReference type="EMBL" id="MBF6638021.1"/>
    </source>
</evidence>
<reference evidence="2" key="4">
    <citation type="submission" date="2022-09" db="EMBL/GenBank/DDBJ databases">
        <title>Rouxiella aceris sp. nov., isolated from tree sap and emended description of the genus Rhouxiella.</title>
        <authorList>
            <person name="Kim I.S."/>
        </authorList>
    </citation>
    <scope>NUCLEOTIDE SEQUENCE</scope>
    <source>
        <strain evidence="2">SAP-2</strain>
    </source>
</reference>
<feature type="domain" description="N-acetyltransferase" evidence="1">
    <location>
        <begin position="14"/>
        <end position="144"/>
    </location>
</feature>
<reference evidence="3 4" key="2">
    <citation type="journal article" date="2017" name="Int. J. Syst. Evol. Microbiol.">
        <title>Rouxiella badensis sp. nov. and Rouxiella silvae sp. nov. isolated from peat bog soil in Germany and emendation of the genus description.</title>
        <authorList>
            <person name="Le Fleche-Mateos A."/>
            <person name="Kugler J.H."/>
            <person name="Hansen S.H."/>
            <person name="Syldatk C."/>
            <person name="Hausmann R."/>
            <person name="Lomprez F."/>
            <person name="Vandenbogaert M."/>
            <person name="Manuguerra J.C."/>
            <person name="Grimont P.A."/>
        </authorList>
    </citation>
    <scope>NUCLEOTIDE SEQUENCE [LARGE SCALE GENOMIC DNA]</scope>
    <source>
        <strain evidence="3 4">213</strain>
    </source>
</reference>
<dbReference type="Gene3D" id="3.40.630.30">
    <property type="match status" value="1"/>
</dbReference>
<evidence type="ECO:0000313" key="4">
    <source>
        <dbReference type="Proteomes" id="UP000192722"/>
    </source>
</evidence>
<keyword evidence="4" id="KW-1185">Reference proteome</keyword>
<evidence type="ECO:0000313" key="3">
    <source>
        <dbReference type="EMBL" id="ORJ20112.1"/>
    </source>
</evidence>
<evidence type="ECO:0000313" key="5">
    <source>
        <dbReference type="Proteomes" id="UP000705283"/>
    </source>
</evidence>
<protein>
    <submittedName>
        <fullName evidence="2 3">N-acetyltransferase</fullName>
    </submittedName>
</protein>
<dbReference type="InterPro" id="IPR000182">
    <property type="entry name" value="GNAT_dom"/>
</dbReference>
<sequence>MEYTTTLWQHGDYALTSDKSTLDRPFIHAFLTRSTWAKGIKSEVVNTAIDHSLCFGLYHLGKQIGFARLVTDFATFGYLCDVFVIEEYQGKGLARWMMSACLEHPTLIQLRRIMLVTSTAAGLYEKVGYSAVNAENFVWQINRPDIYQQGECF</sequence>
<dbReference type="SUPFAM" id="SSF55729">
    <property type="entry name" value="Acyl-CoA N-acyltransferases (Nat)"/>
    <property type="match status" value="1"/>
</dbReference>
<proteinExistence type="predicted"/>
<dbReference type="PROSITE" id="PS51186">
    <property type="entry name" value="GNAT"/>
    <property type="match status" value="1"/>
</dbReference>
<comment type="caution">
    <text evidence="2">The sequence shown here is derived from an EMBL/GenBank/DDBJ whole genome shotgun (WGS) entry which is preliminary data.</text>
</comment>